<gene>
    <name evidence="2" type="ORF">Ari01nite_90070</name>
</gene>
<feature type="compositionally biased region" description="Low complexity" evidence="1">
    <location>
        <begin position="158"/>
        <end position="175"/>
    </location>
</feature>
<reference evidence="2" key="1">
    <citation type="submission" date="2021-01" db="EMBL/GenBank/DDBJ databases">
        <title>Whole genome shotgun sequence of Actinoplanes rishiriensis NBRC 108556.</title>
        <authorList>
            <person name="Komaki H."/>
            <person name="Tamura T."/>
        </authorList>
    </citation>
    <scope>NUCLEOTIDE SEQUENCE</scope>
    <source>
        <strain evidence="2">NBRC 108556</strain>
    </source>
</reference>
<evidence type="ECO:0000256" key="1">
    <source>
        <dbReference type="SAM" id="MobiDB-lite"/>
    </source>
</evidence>
<organism evidence="2 3">
    <name type="scientific">Paractinoplanes rishiriensis</name>
    <dbReference type="NCBI Taxonomy" id="1050105"/>
    <lineage>
        <taxon>Bacteria</taxon>
        <taxon>Bacillati</taxon>
        <taxon>Actinomycetota</taxon>
        <taxon>Actinomycetes</taxon>
        <taxon>Micromonosporales</taxon>
        <taxon>Micromonosporaceae</taxon>
        <taxon>Paractinoplanes</taxon>
    </lineage>
</organism>
<dbReference type="AlphaFoldDB" id="A0A919N2R7"/>
<dbReference type="InterPro" id="IPR027417">
    <property type="entry name" value="P-loop_NTPase"/>
</dbReference>
<feature type="region of interest" description="Disordered" evidence="1">
    <location>
        <begin position="156"/>
        <end position="175"/>
    </location>
</feature>
<keyword evidence="3" id="KW-1185">Reference proteome</keyword>
<evidence type="ECO:0000313" key="3">
    <source>
        <dbReference type="Proteomes" id="UP000636960"/>
    </source>
</evidence>
<comment type="caution">
    <text evidence="2">The sequence shown here is derived from an EMBL/GenBank/DDBJ whole genome shotgun (WGS) entry which is preliminary data.</text>
</comment>
<accession>A0A919N2R7</accession>
<dbReference type="Gene3D" id="3.40.50.300">
    <property type="entry name" value="P-loop containing nucleotide triphosphate hydrolases"/>
    <property type="match status" value="1"/>
</dbReference>
<sequence>MPCEQDYLRRVVLREHGSNSMPTVAPGFIMTAARAALEAGYHVVLEGILHTGQYGGPLRDLIAEHAGLSFTYWLDVSFDETVRRHRRRPEPIPVTAEDMRAWYTPLDLLGVAGEQVIDEASGFEDTVSTILHHSRLAEAAALTPCPRLCLRCAEKRSPGTAPAGGAAPENAGRAG</sequence>
<dbReference type="EMBL" id="BOMV01000106">
    <property type="protein sequence ID" value="GIF01543.1"/>
    <property type="molecule type" value="Genomic_DNA"/>
</dbReference>
<evidence type="ECO:0008006" key="4">
    <source>
        <dbReference type="Google" id="ProtNLM"/>
    </source>
</evidence>
<dbReference type="SUPFAM" id="SSF52540">
    <property type="entry name" value="P-loop containing nucleoside triphosphate hydrolases"/>
    <property type="match status" value="1"/>
</dbReference>
<evidence type="ECO:0000313" key="2">
    <source>
        <dbReference type="EMBL" id="GIF01543.1"/>
    </source>
</evidence>
<proteinExistence type="predicted"/>
<name>A0A919N2R7_9ACTN</name>
<protein>
    <recommendedName>
        <fullName evidence="4">Kinase</fullName>
    </recommendedName>
</protein>
<dbReference type="Proteomes" id="UP000636960">
    <property type="component" value="Unassembled WGS sequence"/>
</dbReference>